<dbReference type="STRING" id="1917485.BOO69_11635"/>
<keyword evidence="1" id="KW-0201">Cytochrome c-type biogenesis</keyword>
<feature type="transmembrane region" description="Helical" evidence="3">
    <location>
        <begin position="93"/>
        <end position="111"/>
    </location>
</feature>
<keyword evidence="3" id="KW-1133">Transmembrane helix</keyword>
<dbReference type="RefSeq" id="WP_071972324.1">
    <property type="nucleotide sequence ID" value="NZ_CP018076.1"/>
</dbReference>
<organism evidence="5 6">
    <name type="scientific">Sulfitobacter alexandrii</name>
    <dbReference type="NCBI Taxonomy" id="1917485"/>
    <lineage>
        <taxon>Bacteria</taxon>
        <taxon>Pseudomonadati</taxon>
        <taxon>Pseudomonadota</taxon>
        <taxon>Alphaproteobacteria</taxon>
        <taxon>Rhodobacterales</taxon>
        <taxon>Roseobacteraceae</taxon>
        <taxon>Sulfitobacter</taxon>
    </lineage>
</organism>
<dbReference type="InterPro" id="IPR017560">
    <property type="entry name" value="Cyt_c_biogenesis_CcmI"/>
</dbReference>
<keyword evidence="4" id="KW-0732">Signal</keyword>
<accession>A0A1J0WI55</accession>
<dbReference type="GO" id="GO:0017004">
    <property type="term" value="P:cytochrome complex assembly"/>
    <property type="evidence" value="ECO:0007669"/>
    <property type="project" value="UniProtKB-KW"/>
</dbReference>
<name>A0A1J0WI55_9RHOB</name>
<evidence type="ECO:0000313" key="5">
    <source>
        <dbReference type="EMBL" id="APE43987.1"/>
    </source>
</evidence>
<keyword evidence="6" id="KW-1185">Reference proteome</keyword>
<dbReference type="NCBIfam" id="TIGR03142">
    <property type="entry name" value="cytochro_ccmI"/>
    <property type="match status" value="1"/>
</dbReference>
<dbReference type="OrthoDB" id="9815847at2"/>
<proteinExistence type="predicted"/>
<dbReference type="InterPro" id="IPR011990">
    <property type="entry name" value="TPR-like_helical_dom_sf"/>
</dbReference>
<sequence length="407" mass="43412">MTFWIITCAMAALVAGLLARAMARGAQGAPQDAAAYDLRVYRDQLAEVERDVARGVVPAEDAERARTEISRRILALDTGPDTAAVAGRKSPGVVVYALLLVVVFAGSLLLYRDVGAPGYGDLGLEDRIAFAERMHENRPDQQAAEASLPPMPPPEGVTEEFETLMTRLRDTVAARPDDLQGHQLLATNEARLGNFSAAAAAQADVLRLKGDSATAADYSAYGEFLVLAAGGYVSPESERALRAALGRDEADGRARYYVGLMMVQTGRPDIAFRIWDELLRRGPADAPWIAPIRAQIMPVSQLAGVEYEMPQPGGARGPSAADIEAAGDMTAEDRMAMIGGMVEGLSNRLATEGGPATDWARLITSLAVLDRAEEARRIYDNATEVFAGDTGSLDIIRRAGQQAGVAE</sequence>
<dbReference type="Gene3D" id="1.25.40.10">
    <property type="entry name" value="Tetratricopeptide repeat domain"/>
    <property type="match status" value="1"/>
</dbReference>
<evidence type="ECO:0000313" key="6">
    <source>
        <dbReference type="Proteomes" id="UP000181897"/>
    </source>
</evidence>
<feature type="region of interest" description="Disordered" evidence="2">
    <location>
        <begin position="136"/>
        <end position="157"/>
    </location>
</feature>
<keyword evidence="3" id="KW-0812">Transmembrane</keyword>
<evidence type="ECO:0000256" key="1">
    <source>
        <dbReference type="ARBA" id="ARBA00022748"/>
    </source>
</evidence>
<dbReference type="AlphaFoldDB" id="A0A1J0WI55"/>
<reference evidence="5 6" key="1">
    <citation type="submission" date="2016-11" db="EMBL/GenBank/DDBJ databases">
        <title>Complete genome sequence of Sulfitobacter sp. AM1-D1, a toxic bacteria associated with marine dinoflagellate Alexandrium minutum in East China Sea.</title>
        <authorList>
            <person name="Yang Q."/>
            <person name="Zhang X."/>
            <person name="Tian X."/>
        </authorList>
    </citation>
    <scope>NUCLEOTIDE SEQUENCE [LARGE SCALE GENOMIC DNA]</scope>
    <source>
        <strain evidence="5 6">AM1-D1</strain>
    </source>
</reference>
<evidence type="ECO:0000256" key="2">
    <source>
        <dbReference type="SAM" id="MobiDB-lite"/>
    </source>
</evidence>
<feature type="signal peptide" evidence="4">
    <location>
        <begin position="1"/>
        <end position="28"/>
    </location>
</feature>
<feature type="chain" id="PRO_5012294764" evidence="4">
    <location>
        <begin position="29"/>
        <end position="407"/>
    </location>
</feature>
<evidence type="ECO:0000256" key="4">
    <source>
        <dbReference type="SAM" id="SignalP"/>
    </source>
</evidence>
<dbReference type="SUPFAM" id="SSF48452">
    <property type="entry name" value="TPR-like"/>
    <property type="match status" value="1"/>
</dbReference>
<gene>
    <name evidence="5" type="ORF">BOO69_11635</name>
</gene>
<dbReference type="EMBL" id="CP018076">
    <property type="protein sequence ID" value="APE43987.1"/>
    <property type="molecule type" value="Genomic_DNA"/>
</dbReference>
<evidence type="ECO:0000256" key="3">
    <source>
        <dbReference type="SAM" id="Phobius"/>
    </source>
</evidence>
<dbReference type="KEGG" id="suam:BOO69_11635"/>
<keyword evidence="3" id="KW-0472">Membrane</keyword>
<protein>
    <submittedName>
        <fullName evidence="5">C-type cytochrome biogenesis protein CcmI</fullName>
    </submittedName>
</protein>
<dbReference type="Proteomes" id="UP000181897">
    <property type="component" value="Chromosome"/>
</dbReference>